<keyword evidence="2" id="KW-1185">Reference proteome</keyword>
<proteinExistence type="predicted"/>
<dbReference type="EMBL" id="JMKI01000037">
    <property type="protein sequence ID" value="KEJ91726.1"/>
    <property type="molecule type" value="Genomic_DNA"/>
</dbReference>
<evidence type="ECO:0000313" key="1">
    <source>
        <dbReference type="EMBL" id="KEJ91726.1"/>
    </source>
</evidence>
<accession>A0A073IQG1</accession>
<comment type="caution">
    <text evidence="1">The sequence shown here is derived from an EMBL/GenBank/DDBJ whole genome shotgun (WGS) entry which is preliminary data.</text>
</comment>
<organism evidence="1 2">
    <name type="scientific">Synergistes jonesii</name>
    <dbReference type="NCBI Taxonomy" id="2754"/>
    <lineage>
        <taxon>Bacteria</taxon>
        <taxon>Thermotogati</taxon>
        <taxon>Synergistota</taxon>
        <taxon>Synergistia</taxon>
        <taxon>Synergistales</taxon>
        <taxon>Synergistaceae</taxon>
        <taxon>Synergistes</taxon>
    </lineage>
</organism>
<reference evidence="1 2" key="1">
    <citation type="submission" date="2014-04" db="EMBL/GenBank/DDBJ databases">
        <title>Draft Genome Sequence of Synergistes jonesii.</title>
        <authorList>
            <person name="Coil D.A."/>
            <person name="Eisen J.A."/>
            <person name="Holland-Moritz H.E."/>
        </authorList>
    </citation>
    <scope>NUCLEOTIDE SEQUENCE [LARGE SCALE GENOMIC DNA]</scope>
    <source>
        <strain evidence="1 2">78-1</strain>
    </source>
</reference>
<sequence>MLKAIRDLFSKKGVFLSCACGAKEKRIGNADGMARYTAKGAQLRDMDCYGCGKLGRGCWGPKMEVRG</sequence>
<dbReference type="Proteomes" id="UP000027665">
    <property type="component" value="Unassembled WGS sequence"/>
</dbReference>
<dbReference type="STRING" id="2754.EH55_07060"/>
<name>A0A073IQG1_9BACT</name>
<protein>
    <submittedName>
        <fullName evidence="1">Uncharacterized protein</fullName>
    </submittedName>
</protein>
<evidence type="ECO:0000313" key="2">
    <source>
        <dbReference type="Proteomes" id="UP000027665"/>
    </source>
</evidence>
<gene>
    <name evidence="1" type="ORF">EH55_07060</name>
</gene>
<dbReference type="RefSeq" id="WP_037977024.1">
    <property type="nucleotide sequence ID" value="NZ_JMKI01000037.1"/>
</dbReference>
<dbReference type="AlphaFoldDB" id="A0A073IQG1"/>
<dbReference type="GeneID" id="90984010"/>